<dbReference type="InterPro" id="IPR017871">
    <property type="entry name" value="ABC_transporter-like_CS"/>
</dbReference>
<evidence type="ECO:0000313" key="5">
    <source>
        <dbReference type="EMBL" id="QOV20519.1"/>
    </source>
</evidence>
<evidence type="ECO:0000259" key="4">
    <source>
        <dbReference type="PROSITE" id="PS50893"/>
    </source>
</evidence>
<organism evidence="5 6">
    <name type="scientific">Blautia liquoris</name>
    <dbReference type="NCBI Taxonomy" id="2779518"/>
    <lineage>
        <taxon>Bacteria</taxon>
        <taxon>Bacillati</taxon>
        <taxon>Bacillota</taxon>
        <taxon>Clostridia</taxon>
        <taxon>Lachnospirales</taxon>
        <taxon>Lachnospiraceae</taxon>
        <taxon>Blautia</taxon>
    </lineage>
</organism>
<keyword evidence="6" id="KW-1185">Reference proteome</keyword>
<dbReference type="PANTHER" id="PTHR42734">
    <property type="entry name" value="METAL TRANSPORT SYSTEM ATP-BINDING PROTEIN TM_0124-RELATED"/>
    <property type="match status" value="1"/>
</dbReference>
<dbReference type="RefSeq" id="WP_193736838.1">
    <property type="nucleotide sequence ID" value="NZ_CP063304.1"/>
</dbReference>
<dbReference type="PROSITE" id="PS50893">
    <property type="entry name" value="ABC_TRANSPORTER_2"/>
    <property type="match status" value="1"/>
</dbReference>
<dbReference type="InterPro" id="IPR003593">
    <property type="entry name" value="AAA+_ATPase"/>
</dbReference>
<reference evidence="5 6" key="1">
    <citation type="submission" date="2020-10" db="EMBL/GenBank/DDBJ databases">
        <title>Blautia liquoris sp.nov., isolated from the mud in a fermentation cellar used for the production of Chinese strong-flavoured liquor.</title>
        <authorList>
            <person name="Lu L."/>
        </authorList>
    </citation>
    <scope>NUCLEOTIDE SEQUENCE [LARGE SCALE GENOMIC DNA]</scope>
    <source>
        <strain evidence="5 6">LZLJ-3</strain>
    </source>
</reference>
<feature type="domain" description="ABC transporter" evidence="4">
    <location>
        <begin position="3"/>
        <end position="238"/>
    </location>
</feature>
<dbReference type="InterPro" id="IPR003439">
    <property type="entry name" value="ABC_transporter-like_ATP-bd"/>
</dbReference>
<dbReference type="SMART" id="SM00382">
    <property type="entry name" value="AAA"/>
    <property type="match status" value="1"/>
</dbReference>
<dbReference type="FunFam" id="3.40.50.300:FF:000134">
    <property type="entry name" value="Iron-enterobactin ABC transporter ATP-binding protein"/>
    <property type="match status" value="1"/>
</dbReference>
<dbReference type="Pfam" id="PF00005">
    <property type="entry name" value="ABC_tran"/>
    <property type="match status" value="1"/>
</dbReference>
<dbReference type="Proteomes" id="UP000593601">
    <property type="component" value="Chromosome"/>
</dbReference>
<dbReference type="InterPro" id="IPR027417">
    <property type="entry name" value="P-loop_NTPase"/>
</dbReference>
<dbReference type="PANTHER" id="PTHR42734:SF19">
    <property type="entry name" value="IRON COMPOUNDS ABC TRANSPORTER, ATP-BINDING PROTEIN"/>
    <property type="match status" value="1"/>
</dbReference>
<evidence type="ECO:0000256" key="3">
    <source>
        <dbReference type="ARBA" id="ARBA00022840"/>
    </source>
</evidence>
<dbReference type="EMBL" id="CP063304">
    <property type="protein sequence ID" value="QOV20519.1"/>
    <property type="molecule type" value="Genomic_DNA"/>
</dbReference>
<dbReference type="InterPro" id="IPR050153">
    <property type="entry name" value="Metal_Ion_Import_ABC"/>
</dbReference>
<gene>
    <name evidence="5" type="ORF">INP51_06120</name>
</gene>
<evidence type="ECO:0000256" key="2">
    <source>
        <dbReference type="ARBA" id="ARBA00022741"/>
    </source>
</evidence>
<dbReference type="KEGG" id="bliq:INP51_06120"/>
<keyword evidence="3 5" id="KW-0067">ATP-binding</keyword>
<keyword evidence="1" id="KW-0813">Transport</keyword>
<dbReference type="Gene3D" id="3.40.50.300">
    <property type="entry name" value="P-loop containing nucleotide triphosphate hydrolases"/>
    <property type="match status" value="1"/>
</dbReference>
<accession>A0A7M2RJU2</accession>
<evidence type="ECO:0000313" key="6">
    <source>
        <dbReference type="Proteomes" id="UP000593601"/>
    </source>
</evidence>
<dbReference type="GO" id="GO:0016887">
    <property type="term" value="F:ATP hydrolysis activity"/>
    <property type="evidence" value="ECO:0007669"/>
    <property type="project" value="InterPro"/>
</dbReference>
<evidence type="ECO:0000256" key="1">
    <source>
        <dbReference type="ARBA" id="ARBA00022448"/>
    </source>
</evidence>
<dbReference type="SUPFAM" id="SSF52540">
    <property type="entry name" value="P-loop containing nucleoside triphosphate hydrolases"/>
    <property type="match status" value="1"/>
</dbReference>
<protein>
    <submittedName>
        <fullName evidence="5">ABC transporter ATP-binding protein</fullName>
    </submittedName>
</protein>
<dbReference type="CDD" id="cd03214">
    <property type="entry name" value="ABC_Iron-Siderophores_B12_Hemin"/>
    <property type="match status" value="1"/>
</dbReference>
<keyword evidence="2" id="KW-0547">Nucleotide-binding</keyword>
<name>A0A7M2RJU2_9FIRM</name>
<dbReference type="PROSITE" id="PS00211">
    <property type="entry name" value="ABC_TRANSPORTER_1"/>
    <property type="match status" value="1"/>
</dbReference>
<dbReference type="AlphaFoldDB" id="A0A7M2RJU2"/>
<dbReference type="GO" id="GO:0005524">
    <property type="term" value="F:ATP binding"/>
    <property type="evidence" value="ECO:0007669"/>
    <property type="project" value="UniProtKB-KW"/>
</dbReference>
<sequence>MEIEIKCIACGYGKHSVVNNFSTTINQGDILCFLGPNGVGKTTLFKSIMGLLPLLDGQVLIDGTDLKKISRKKFASLIGYVPQTHSTPFAFQALDVVLMGSTARLNAFSNPSKSDYIKAHEVMEQLSIERFADKIFTELSGGERQMVMIARALMQEPAFIMLDEPTASLDFGNQAKVLKELKTLSNQGIGIAMTTHVPEHAFLCGGKAVLFTPGGHALSGPVKEILTEKNLEKAYGLPVAVIEDRWHNRKMIHCTPVI</sequence>
<proteinExistence type="predicted"/>